<evidence type="ECO:0000313" key="1">
    <source>
        <dbReference type="EMBL" id="CAB4171268.1"/>
    </source>
</evidence>
<organism evidence="1">
    <name type="scientific">uncultured Caudovirales phage</name>
    <dbReference type="NCBI Taxonomy" id="2100421"/>
    <lineage>
        <taxon>Viruses</taxon>
        <taxon>Duplodnaviria</taxon>
        <taxon>Heunggongvirae</taxon>
        <taxon>Uroviricota</taxon>
        <taxon>Caudoviricetes</taxon>
        <taxon>Peduoviridae</taxon>
        <taxon>Maltschvirus</taxon>
        <taxon>Maltschvirus maltsch</taxon>
    </lineage>
</organism>
<dbReference type="EMBL" id="LR796864">
    <property type="protein sequence ID" value="CAB4171268.1"/>
    <property type="molecule type" value="Genomic_DNA"/>
</dbReference>
<sequence length="128" mass="14530">MTIRIVSQEQIRFDIDVESYNRIARDVSNTVADRIPALVREEMSSQAVDRVMSNIDTNSIAYQVAMQMDYHRIIEYAKTELITHLLADARFVTLLQRGINSATVGVINETVEIVTSRIENQTTNQGDI</sequence>
<name>A0A6J5PQG9_9CAUD</name>
<evidence type="ECO:0000313" key="4">
    <source>
        <dbReference type="EMBL" id="CAB4212825.1"/>
    </source>
</evidence>
<reference evidence="1" key="1">
    <citation type="submission" date="2020-05" db="EMBL/GenBank/DDBJ databases">
        <authorList>
            <person name="Chiriac C."/>
            <person name="Salcher M."/>
            <person name="Ghai R."/>
            <person name="Kavagutti S V."/>
        </authorList>
    </citation>
    <scope>NUCLEOTIDE SEQUENCE</scope>
</reference>
<evidence type="ECO:0000313" key="2">
    <source>
        <dbReference type="EMBL" id="CAB4183119.1"/>
    </source>
</evidence>
<dbReference type="EMBL" id="LR797281">
    <property type="protein sequence ID" value="CAB4198969.1"/>
    <property type="molecule type" value="Genomic_DNA"/>
</dbReference>
<dbReference type="EMBL" id="LR797381">
    <property type="protein sequence ID" value="CAB4212825.1"/>
    <property type="molecule type" value="Genomic_DNA"/>
</dbReference>
<protein>
    <submittedName>
        <fullName evidence="1">Uncharacterized protein</fullName>
    </submittedName>
</protein>
<gene>
    <name evidence="2" type="ORF">UFOVP1091_37</name>
    <name evidence="3" type="ORF">UFOVP1335_9</name>
    <name evidence="4" type="ORF">UFOVP1445_37</name>
    <name evidence="1" type="ORF">UFOVP914_30</name>
</gene>
<accession>A0A6J5PQG9</accession>
<dbReference type="EMBL" id="LR797033">
    <property type="protein sequence ID" value="CAB4183119.1"/>
    <property type="molecule type" value="Genomic_DNA"/>
</dbReference>
<proteinExistence type="predicted"/>
<evidence type="ECO:0000313" key="3">
    <source>
        <dbReference type="EMBL" id="CAB4198969.1"/>
    </source>
</evidence>